<dbReference type="PANTHER" id="PTHR16088">
    <property type="entry name" value="YY1 ASSOCIATED PROTEIN-RELATED"/>
    <property type="match status" value="1"/>
</dbReference>
<sequence length="503" mass="57368">MLPSMPVLFTRESQDAFGNKIEPSTSFFSQNSFSKPIIKPEPPPPKVAQEVAKLAPKETKSKTSAKKKVDPPKFDDNVLETALVRSYYTKVQSRFSSNTSVPSNKFVQFQNILKLFDPSKETPVDLYKKIEELFGTEHKDIVEEFLLFLKPGQAAQVGRFMDHFMLVQITGFIELLQSTFARKPTVLRKVLRALTSGINSGNSEEMRARVLPHLRSNPCLITMFKSLFPDERPPESAYETGTDIINESFLTNDKGYDVWEVEEESDNKKKLNAKESLDTVYLHGRVFLQHGRLLRSASVAFPYSKEPYRVQARRLAPAHAHLSPPDSEEERASPKRTAKNNPKIPPKKPKKLAKSPTKNVKDVNDNTKHKDCAVNIMSPKSTQRKAQTNNKPKCKKEPENKTDQKRERKDSKTNTFQKKDECSKPKQPKIETAVTIETKKIEKGSWTRDEDKTMLQVLKGEASSEQVFGRIRELLPHRTHTEIKERFCHVMTLLQQMAVGEVT</sequence>
<dbReference type="GO" id="GO:0006355">
    <property type="term" value="P:regulation of DNA-templated transcription"/>
    <property type="evidence" value="ECO:0007669"/>
    <property type="project" value="InterPro"/>
</dbReference>
<dbReference type="InterPro" id="IPR001005">
    <property type="entry name" value="SANT/Myb"/>
</dbReference>
<feature type="compositionally biased region" description="Basic and acidic residues" evidence="6">
    <location>
        <begin position="395"/>
        <end position="424"/>
    </location>
</feature>
<dbReference type="Gene3D" id="1.10.10.60">
    <property type="entry name" value="Homeodomain-like"/>
    <property type="match status" value="1"/>
</dbReference>
<comment type="subcellular location">
    <subcellularLocation>
        <location evidence="1 5">Nucleus</location>
    </subcellularLocation>
</comment>
<feature type="compositionally biased region" description="Basic and acidic residues" evidence="6">
    <location>
        <begin position="55"/>
        <end position="71"/>
    </location>
</feature>
<accession>A0A9N8Q201</accession>
<feature type="compositionally biased region" description="Basic and acidic residues" evidence="6">
    <location>
        <begin position="359"/>
        <end position="372"/>
    </location>
</feature>
<feature type="compositionally biased region" description="Polar residues" evidence="6">
    <location>
        <begin position="22"/>
        <end position="34"/>
    </location>
</feature>
<dbReference type="Gene3D" id="1.20.1160.11">
    <property type="entry name" value="Paired amphipathic helix"/>
    <property type="match status" value="1"/>
</dbReference>
<proteinExistence type="predicted"/>
<dbReference type="PROSITE" id="PS51477">
    <property type="entry name" value="PAH"/>
    <property type="match status" value="1"/>
</dbReference>
<dbReference type="GO" id="GO:0003712">
    <property type="term" value="F:transcription coregulator activity"/>
    <property type="evidence" value="ECO:0007669"/>
    <property type="project" value="TreeGrafter"/>
</dbReference>
<evidence type="ECO:0000256" key="4">
    <source>
        <dbReference type="ARBA" id="ARBA00023242"/>
    </source>
</evidence>
<dbReference type="InterPro" id="IPR003822">
    <property type="entry name" value="PAH"/>
</dbReference>
<keyword evidence="4 5" id="KW-0539">Nucleus</keyword>
<keyword evidence="3" id="KW-0804">Transcription</keyword>
<dbReference type="PROSITE" id="PS50090">
    <property type="entry name" value="MYB_LIKE"/>
    <property type="match status" value="1"/>
</dbReference>
<dbReference type="SUPFAM" id="SSF46689">
    <property type="entry name" value="Homeodomain-like"/>
    <property type="match status" value="1"/>
</dbReference>
<feature type="compositionally biased region" description="Polar residues" evidence="6">
    <location>
        <begin position="378"/>
        <end position="388"/>
    </location>
</feature>
<evidence type="ECO:0000313" key="8">
    <source>
        <dbReference type="EMBL" id="CAD0203023.1"/>
    </source>
</evidence>
<feature type="domain" description="Myb-like" evidence="7">
    <location>
        <begin position="438"/>
        <end position="491"/>
    </location>
</feature>
<dbReference type="InterPro" id="IPR052435">
    <property type="entry name" value="YY1-Transcr_Regul"/>
</dbReference>
<protein>
    <recommendedName>
        <fullName evidence="7">Myb-like domain-containing protein</fullName>
    </recommendedName>
</protein>
<evidence type="ECO:0000259" key="7">
    <source>
        <dbReference type="PROSITE" id="PS50090"/>
    </source>
</evidence>
<feature type="region of interest" description="Disordered" evidence="6">
    <location>
        <begin position="317"/>
        <end position="427"/>
    </location>
</feature>
<evidence type="ECO:0000256" key="2">
    <source>
        <dbReference type="ARBA" id="ARBA00023015"/>
    </source>
</evidence>
<evidence type="ECO:0000256" key="1">
    <source>
        <dbReference type="ARBA" id="ARBA00004123"/>
    </source>
</evidence>
<evidence type="ECO:0000256" key="5">
    <source>
        <dbReference type="PROSITE-ProRule" id="PRU00810"/>
    </source>
</evidence>
<keyword evidence="2" id="KW-0805">Transcription regulation</keyword>
<evidence type="ECO:0000313" key="9">
    <source>
        <dbReference type="Proteomes" id="UP001154114"/>
    </source>
</evidence>
<dbReference type="EMBL" id="LR824021">
    <property type="protein sequence ID" value="CAD0203023.1"/>
    <property type="molecule type" value="Genomic_DNA"/>
</dbReference>
<evidence type="ECO:0000256" key="3">
    <source>
        <dbReference type="ARBA" id="ARBA00023163"/>
    </source>
</evidence>
<keyword evidence="9" id="KW-1185">Reference proteome</keyword>
<dbReference type="Pfam" id="PF21227">
    <property type="entry name" value="Myb_DNA-binding_7"/>
    <property type="match status" value="1"/>
</dbReference>
<dbReference type="InterPro" id="IPR009057">
    <property type="entry name" value="Homeodomain-like_sf"/>
</dbReference>
<dbReference type="InterPro" id="IPR036600">
    <property type="entry name" value="PAH_sf"/>
</dbReference>
<dbReference type="PANTHER" id="PTHR16088:SF3">
    <property type="entry name" value="GON-4-LIKE PROTEIN"/>
    <property type="match status" value="1"/>
</dbReference>
<organism evidence="8 9">
    <name type="scientific">Chrysodeixis includens</name>
    <name type="common">Soybean looper</name>
    <name type="synonym">Pseudoplusia includens</name>
    <dbReference type="NCBI Taxonomy" id="689277"/>
    <lineage>
        <taxon>Eukaryota</taxon>
        <taxon>Metazoa</taxon>
        <taxon>Ecdysozoa</taxon>
        <taxon>Arthropoda</taxon>
        <taxon>Hexapoda</taxon>
        <taxon>Insecta</taxon>
        <taxon>Pterygota</taxon>
        <taxon>Neoptera</taxon>
        <taxon>Endopterygota</taxon>
        <taxon>Lepidoptera</taxon>
        <taxon>Glossata</taxon>
        <taxon>Ditrysia</taxon>
        <taxon>Noctuoidea</taxon>
        <taxon>Noctuidae</taxon>
        <taxon>Plusiinae</taxon>
        <taxon>Chrysodeixis</taxon>
    </lineage>
</organism>
<dbReference type="OrthoDB" id="6257037at2759"/>
<evidence type="ECO:0000256" key="6">
    <source>
        <dbReference type="SAM" id="MobiDB-lite"/>
    </source>
</evidence>
<dbReference type="Proteomes" id="UP001154114">
    <property type="component" value="Chromosome 18"/>
</dbReference>
<reference evidence="8" key="1">
    <citation type="submission" date="2021-12" db="EMBL/GenBank/DDBJ databases">
        <authorList>
            <person name="King R."/>
        </authorList>
    </citation>
    <scope>NUCLEOTIDE SEQUENCE</scope>
</reference>
<dbReference type="GO" id="GO:0005634">
    <property type="term" value="C:nucleus"/>
    <property type="evidence" value="ECO:0007669"/>
    <property type="project" value="UniProtKB-SubCell"/>
</dbReference>
<name>A0A9N8Q201_CHRIL</name>
<gene>
    <name evidence="8" type="ORF">CINC_LOCUS4678</name>
</gene>
<feature type="region of interest" description="Disordered" evidence="6">
    <location>
        <begin position="20"/>
        <end position="71"/>
    </location>
</feature>
<dbReference type="AlphaFoldDB" id="A0A9N8Q201"/>